<evidence type="ECO:0000313" key="2">
    <source>
        <dbReference type="EMBL" id="GAA1015510.1"/>
    </source>
</evidence>
<accession>A0ABP4DN92</accession>
<dbReference type="EMBL" id="BAAAHU010000065">
    <property type="protein sequence ID" value="GAA1015510.1"/>
    <property type="molecule type" value="Genomic_DNA"/>
</dbReference>
<name>A0ABP4DN92_9ACTN</name>
<organism evidence="2 3">
    <name type="scientific">Streptomyces thermogriseus</name>
    <dbReference type="NCBI Taxonomy" id="75292"/>
    <lineage>
        <taxon>Bacteria</taxon>
        <taxon>Bacillati</taxon>
        <taxon>Actinomycetota</taxon>
        <taxon>Actinomycetes</taxon>
        <taxon>Kitasatosporales</taxon>
        <taxon>Streptomycetaceae</taxon>
        <taxon>Streptomyces</taxon>
    </lineage>
</organism>
<dbReference type="Proteomes" id="UP001501072">
    <property type="component" value="Unassembled WGS sequence"/>
</dbReference>
<keyword evidence="3" id="KW-1185">Reference proteome</keyword>
<protein>
    <submittedName>
        <fullName evidence="2">Uncharacterized protein</fullName>
    </submittedName>
</protein>
<reference evidence="3" key="1">
    <citation type="journal article" date="2019" name="Int. J. Syst. Evol. Microbiol.">
        <title>The Global Catalogue of Microorganisms (GCM) 10K type strain sequencing project: providing services to taxonomists for standard genome sequencing and annotation.</title>
        <authorList>
            <consortium name="The Broad Institute Genomics Platform"/>
            <consortium name="The Broad Institute Genome Sequencing Center for Infectious Disease"/>
            <person name="Wu L."/>
            <person name="Ma J."/>
        </authorList>
    </citation>
    <scope>NUCLEOTIDE SEQUENCE [LARGE SCALE GENOMIC DNA]</scope>
    <source>
        <strain evidence="3">JCM 11269</strain>
    </source>
</reference>
<comment type="caution">
    <text evidence="2">The sequence shown here is derived from an EMBL/GenBank/DDBJ whole genome shotgun (WGS) entry which is preliminary data.</text>
</comment>
<feature type="region of interest" description="Disordered" evidence="1">
    <location>
        <begin position="33"/>
        <end position="56"/>
    </location>
</feature>
<proteinExistence type="predicted"/>
<gene>
    <name evidence="2" type="ORF">GCM10009564_48160</name>
</gene>
<feature type="region of interest" description="Disordered" evidence="1">
    <location>
        <begin position="1"/>
        <end position="21"/>
    </location>
</feature>
<sequence>MSWRDVPARSASDMRPLMQPALTEAPLSLTRQVLNAQGAPEDTPDPRPNNPSRARK</sequence>
<evidence type="ECO:0000256" key="1">
    <source>
        <dbReference type="SAM" id="MobiDB-lite"/>
    </source>
</evidence>
<evidence type="ECO:0000313" key="3">
    <source>
        <dbReference type="Proteomes" id="UP001501072"/>
    </source>
</evidence>